<evidence type="ECO:0000256" key="6">
    <source>
        <dbReference type="ARBA" id="ARBA00022729"/>
    </source>
</evidence>
<dbReference type="PANTHER" id="PTHR11481:SF5">
    <property type="entry name" value="PLATELET ENDOTHELIAL CELL ADHESION MOLECULE"/>
    <property type="match status" value="1"/>
</dbReference>
<keyword evidence="8" id="KW-0130">Cell adhesion</keyword>
<comment type="subcellular location">
    <subcellularLocation>
        <location evidence="2">Cell junction</location>
    </subcellularLocation>
    <subcellularLocation>
        <location evidence="1">Cell membrane</location>
        <topology evidence="1">Single-pass type I membrane protein</topology>
    </subcellularLocation>
</comment>
<evidence type="ECO:0000256" key="9">
    <source>
        <dbReference type="ARBA" id="ARBA00022949"/>
    </source>
</evidence>
<evidence type="ECO:0000256" key="7">
    <source>
        <dbReference type="ARBA" id="ARBA00022737"/>
    </source>
</evidence>
<dbReference type="GO" id="GO:0070161">
    <property type="term" value="C:anchoring junction"/>
    <property type="evidence" value="ECO:0007669"/>
    <property type="project" value="UniProtKB-SubCell"/>
</dbReference>
<evidence type="ECO:0000256" key="5">
    <source>
        <dbReference type="ARBA" id="ARBA00022692"/>
    </source>
</evidence>
<evidence type="ECO:0000256" key="11">
    <source>
        <dbReference type="ARBA" id="ARBA00023136"/>
    </source>
</evidence>
<keyword evidence="4" id="KW-0597">Phosphoprotein</keyword>
<evidence type="ECO:0000256" key="4">
    <source>
        <dbReference type="ARBA" id="ARBA00022553"/>
    </source>
</evidence>
<evidence type="ECO:0000256" key="13">
    <source>
        <dbReference type="ARBA" id="ARBA00023180"/>
    </source>
</evidence>
<evidence type="ECO:0000259" key="15">
    <source>
        <dbReference type="PROSITE" id="PS50835"/>
    </source>
</evidence>
<dbReference type="AlphaFoldDB" id="A0A8C7CDJ5"/>
<keyword evidence="14" id="KW-0393">Immunoglobulin domain</keyword>
<keyword evidence="17" id="KW-1185">Reference proteome</keyword>
<dbReference type="GO" id="GO:0007166">
    <property type="term" value="P:cell surface receptor signaling pathway"/>
    <property type="evidence" value="ECO:0007669"/>
    <property type="project" value="TreeGrafter"/>
</dbReference>
<dbReference type="Ensembl" id="ENSOKIT00005005362.1">
    <property type="protein sequence ID" value="ENSOKIP00005005023.1"/>
    <property type="gene ID" value="ENSOKIG00005002358.1"/>
</dbReference>
<keyword evidence="7" id="KW-0677">Repeat</keyword>
<evidence type="ECO:0000256" key="3">
    <source>
        <dbReference type="ARBA" id="ARBA00022475"/>
    </source>
</evidence>
<dbReference type="SUPFAM" id="SSF48726">
    <property type="entry name" value="Immunoglobulin"/>
    <property type="match status" value="3"/>
</dbReference>
<organism evidence="16 17">
    <name type="scientific">Oncorhynchus kisutch</name>
    <name type="common">Coho salmon</name>
    <name type="synonym">Salmo kisutch</name>
    <dbReference type="NCBI Taxonomy" id="8019"/>
    <lineage>
        <taxon>Eukaryota</taxon>
        <taxon>Metazoa</taxon>
        <taxon>Chordata</taxon>
        <taxon>Craniata</taxon>
        <taxon>Vertebrata</taxon>
        <taxon>Euteleostomi</taxon>
        <taxon>Actinopterygii</taxon>
        <taxon>Neopterygii</taxon>
        <taxon>Teleostei</taxon>
        <taxon>Protacanthopterygii</taxon>
        <taxon>Salmoniformes</taxon>
        <taxon>Salmonidae</taxon>
        <taxon>Salmoninae</taxon>
        <taxon>Oncorhynchus</taxon>
    </lineage>
</organism>
<accession>A0A8C7CDJ5</accession>
<evidence type="ECO:0000313" key="16">
    <source>
        <dbReference type="Ensembl" id="ENSOKIP00005005023.1"/>
    </source>
</evidence>
<keyword evidence="11" id="KW-0472">Membrane</keyword>
<reference evidence="16" key="2">
    <citation type="submission" date="2025-09" db="UniProtKB">
        <authorList>
            <consortium name="Ensembl"/>
        </authorList>
    </citation>
    <scope>IDENTIFICATION</scope>
</reference>
<keyword evidence="9" id="KW-0965">Cell junction</keyword>
<evidence type="ECO:0000256" key="8">
    <source>
        <dbReference type="ARBA" id="ARBA00022889"/>
    </source>
</evidence>
<evidence type="ECO:0000256" key="14">
    <source>
        <dbReference type="ARBA" id="ARBA00023319"/>
    </source>
</evidence>
<dbReference type="InterPro" id="IPR040878">
    <property type="entry name" value="IL-40-like_Ig"/>
</dbReference>
<dbReference type="GO" id="GO:0004888">
    <property type="term" value="F:transmembrane signaling receptor activity"/>
    <property type="evidence" value="ECO:0007669"/>
    <property type="project" value="TreeGrafter"/>
</dbReference>
<dbReference type="InterPro" id="IPR050488">
    <property type="entry name" value="Ig_Fc_receptor"/>
</dbReference>
<sequence length="568" mass="62658">MVPGSCLVSVFTLLDYETLEKLWKALETRVSSVTRRLLLLGWGGTWQKNVLFTIRSVNLTLEPSNAVSQGTNVMVRCQALVSSSWLLNREYTIYKDNTVVYTRSTTTTEDLLYSLRMARVANTGKYECKVNIQGKELSSNSEKLTDRLTPVLSFDKCVFSKGEEVTVWCKAPEESGAILHCDYRVLLLTDSVPSNASNNVVVTVEGEWTVHHTCHLCPTIIEGEDLDICSVISNLQNSSGLKVYLSKGLILLSTGQSKANHSMRALAEHSGEFESSLEMRNVVKQATENVTITGETVFTASSDHVSDRASDVKYSIYKDNYTLTPGSFNGIYVAVGVRRTNGNYSSKADARMISKYSAKLPVQAKGTTTAHKTYVDRGKALQVRCHSDRGSLPIDYTLWKKYSEVNSTTVQQPHHQAIFPITVQHYSDTVDYKCEAQNNPKVDALVSNKHHRSHMPLSNPGVIIITPDLSGVTEGDEMYLIYGVEGSPPPLFTTSTQSSASHRIKGGGNEYSGTYYCKAINDTTMVQSQPVTVDAVSMQAACSMLVSEVVILTSVHIMTPIRCAYRGL</sequence>
<keyword evidence="5" id="KW-0812">Transmembrane</keyword>
<dbReference type="Gene3D" id="2.60.40.10">
    <property type="entry name" value="Immunoglobulins"/>
    <property type="match status" value="2"/>
</dbReference>
<keyword evidence="13" id="KW-0325">Glycoprotein</keyword>
<dbReference type="InterPro" id="IPR013783">
    <property type="entry name" value="Ig-like_fold"/>
</dbReference>
<dbReference type="GO" id="GO:0098742">
    <property type="term" value="P:cell-cell adhesion via plasma-membrane adhesion molecules"/>
    <property type="evidence" value="ECO:0007669"/>
    <property type="project" value="TreeGrafter"/>
</dbReference>
<dbReference type="GO" id="GO:0009897">
    <property type="term" value="C:external side of plasma membrane"/>
    <property type="evidence" value="ECO:0007669"/>
    <property type="project" value="TreeGrafter"/>
</dbReference>
<evidence type="ECO:0000313" key="17">
    <source>
        <dbReference type="Proteomes" id="UP000694557"/>
    </source>
</evidence>
<keyword evidence="10" id="KW-1133">Transmembrane helix</keyword>
<proteinExistence type="predicted"/>
<reference evidence="16" key="1">
    <citation type="submission" date="2025-08" db="UniProtKB">
        <authorList>
            <consortium name="Ensembl"/>
        </authorList>
    </citation>
    <scope>IDENTIFICATION</scope>
</reference>
<dbReference type="GeneTree" id="ENSGT00940000169618"/>
<dbReference type="Pfam" id="PF13895">
    <property type="entry name" value="Ig_2"/>
    <property type="match status" value="1"/>
</dbReference>
<dbReference type="PROSITE" id="PS50835">
    <property type="entry name" value="IG_LIKE"/>
    <property type="match status" value="1"/>
</dbReference>
<evidence type="ECO:0000256" key="2">
    <source>
        <dbReference type="ARBA" id="ARBA00004282"/>
    </source>
</evidence>
<evidence type="ECO:0000256" key="12">
    <source>
        <dbReference type="ARBA" id="ARBA00023157"/>
    </source>
</evidence>
<keyword evidence="12" id="KW-1015">Disulfide bond</keyword>
<dbReference type="InterPro" id="IPR007110">
    <property type="entry name" value="Ig-like_dom"/>
</dbReference>
<dbReference type="GO" id="GO:0006955">
    <property type="term" value="P:immune response"/>
    <property type="evidence" value="ECO:0007669"/>
    <property type="project" value="TreeGrafter"/>
</dbReference>
<keyword evidence="3" id="KW-1003">Cell membrane</keyword>
<feature type="domain" description="Ig-like" evidence="15">
    <location>
        <begin position="361"/>
        <end position="447"/>
    </location>
</feature>
<keyword evidence="6" id="KW-0732">Signal</keyword>
<dbReference type="PANTHER" id="PTHR11481">
    <property type="entry name" value="IMMUNOGLOBULIN FC RECEPTOR"/>
    <property type="match status" value="1"/>
</dbReference>
<protein>
    <recommendedName>
        <fullName evidence="15">Ig-like domain-containing protein</fullName>
    </recommendedName>
</protein>
<dbReference type="InterPro" id="IPR036179">
    <property type="entry name" value="Ig-like_dom_sf"/>
</dbReference>
<evidence type="ECO:0000256" key="1">
    <source>
        <dbReference type="ARBA" id="ARBA00004251"/>
    </source>
</evidence>
<name>A0A8C7CDJ5_ONCKI</name>
<dbReference type="Pfam" id="PF17736">
    <property type="entry name" value="Ig_C17orf99"/>
    <property type="match status" value="1"/>
</dbReference>
<dbReference type="Proteomes" id="UP000694557">
    <property type="component" value="Unassembled WGS sequence"/>
</dbReference>
<evidence type="ECO:0000256" key="10">
    <source>
        <dbReference type="ARBA" id="ARBA00022989"/>
    </source>
</evidence>